<proteinExistence type="predicted"/>
<sequence length="107" mass="11559">MVALGCILVGLGIGLTLGNMQETIVLSLVGLIVGAFLYTRMGVYIQLKFNKKVKAVIYIAMGILIGVLVGVITGYMKGSIMIGVGVSFIAIDIMNFTRYRRNIKNKS</sequence>
<evidence type="ECO:0000313" key="2">
    <source>
        <dbReference type="EMBL" id="CEQ03963.1"/>
    </source>
</evidence>
<keyword evidence="1" id="KW-0812">Transmembrane</keyword>
<organism evidence="2 3">
    <name type="scientific">Paraclostridium sordellii</name>
    <name type="common">Clostridium sordellii</name>
    <dbReference type="NCBI Taxonomy" id="1505"/>
    <lineage>
        <taxon>Bacteria</taxon>
        <taxon>Bacillati</taxon>
        <taxon>Bacillota</taxon>
        <taxon>Clostridia</taxon>
        <taxon>Peptostreptococcales</taxon>
        <taxon>Peptostreptococcaceae</taxon>
        <taxon>Paraclostridium</taxon>
    </lineage>
</organism>
<dbReference type="AlphaFoldDB" id="A0A0C7R3Y9"/>
<gene>
    <name evidence="2" type="ORF">R28058_16961</name>
</gene>
<feature type="transmembrane region" description="Helical" evidence="1">
    <location>
        <begin position="24"/>
        <end position="43"/>
    </location>
</feature>
<feature type="transmembrane region" description="Helical" evidence="1">
    <location>
        <begin position="79"/>
        <end position="97"/>
    </location>
</feature>
<keyword evidence="1" id="KW-1133">Transmembrane helix</keyword>
<protein>
    <submittedName>
        <fullName evidence="2">Uncharacterized protein</fullName>
    </submittedName>
</protein>
<dbReference type="OrthoDB" id="2087511at2"/>
<accession>A0A0C7R3Y9</accession>
<dbReference type="EMBL" id="CEKZ01000003">
    <property type="protein sequence ID" value="CEQ03963.1"/>
    <property type="molecule type" value="Genomic_DNA"/>
</dbReference>
<keyword evidence="1" id="KW-0472">Membrane</keyword>
<name>A0A0C7R3Y9_PARSO</name>
<reference evidence="2 3" key="1">
    <citation type="submission" date="2015-01" db="EMBL/GenBank/DDBJ databases">
        <authorList>
            <person name="Aslett A.Martin."/>
            <person name="De Silva Nishadi"/>
        </authorList>
    </citation>
    <scope>NUCLEOTIDE SEQUENCE [LARGE SCALE GENOMIC DNA]</scope>
    <source>
        <strain evidence="2 3">R28058</strain>
    </source>
</reference>
<evidence type="ECO:0000256" key="1">
    <source>
        <dbReference type="SAM" id="Phobius"/>
    </source>
</evidence>
<dbReference type="Proteomes" id="UP000049127">
    <property type="component" value="Unassembled WGS sequence"/>
</dbReference>
<evidence type="ECO:0000313" key="3">
    <source>
        <dbReference type="Proteomes" id="UP000049127"/>
    </source>
</evidence>
<dbReference type="RefSeq" id="WP_055342079.1">
    <property type="nucleotide sequence ID" value="NZ_CEKZ01000003.1"/>
</dbReference>
<feature type="transmembrane region" description="Helical" evidence="1">
    <location>
        <begin position="55"/>
        <end position="73"/>
    </location>
</feature>